<accession>A0A067R9Y7</accession>
<evidence type="ECO:0000313" key="3">
    <source>
        <dbReference type="Proteomes" id="UP000027135"/>
    </source>
</evidence>
<reference evidence="2 3" key="1">
    <citation type="journal article" date="2014" name="Nat. Commun.">
        <title>Molecular traces of alternative social organization in a termite genome.</title>
        <authorList>
            <person name="Terrapon N."/>
            <person name="Li C."/>
            <person name="Robertson H.M."/>
            <person name="Ji L."/>
            <person name="Meng X."/>
            <person name="Booth W."/>
            <person name="Chen Z."/>
            <person name="Childers C.P."/>
            <person name="Glastad K.M."/>
            <person name="Gokhale K."/>
            <person name="Gowin J."/>
            <person name="Gronenberg W."/>
            <person name="Hermansen R.A."/>
            <person name="Hu H."/>
            <person name="Hunt B.G."/>
            <person name="Huylmans A.K."/>
            <person name="Khalil S.M."/>
            <person name="Mitchell R.D."/>
            <person name="Munoz-Torres M.C."/>
            <person name="Mustard J.A."/>
            <person name="Pan H."/>
            <person name="Reese J.T."/>
            <person name="Scharf M.E."/>
            <person name="Sun F."/>
            <person name="Vogel H."/>
            <person name="Xiao J."/>
            <person name="Yang W."/>
            <person name="Yang Z."/>
            <person name="Yang Z."/>
            <person name="Zhou J."/>
            <person name="Zhu J."/>
            <person name="Brent C.S."/>
            <person name="Elsik C.G."/>
            <person name="Goodisman M.A."/>
            <person name="Liberles D.A."/>
            <person name="Roe R.M."/>
            <person name="Vargo E.L."/>
            <person name="Vilcinskas A."/>
            <person name="Wang J."/>
            <person name="Bornberg-Bauer E."/>
            <person name="Korb J."/>
            <person name="Zhang G."/>
            <person name="Liebig J."/>
        </authorList>
    </citation>
    <scope>NUCLEOTIDE SEQUENCE [LARGE SCALE GENOMIC DNA]</scope>
    <source>
        <tissue evidence="2">Whole organism</tissue>
    </source>
</reference>
<dbReference type="EMBL" id="KK852601">
    <property type="protein sequence ID" value="KDR20507.1"/>
    <property type="molecule type" value="Genomic_DNA"/>
</dbReference>
<organism evidence="2 3">
    <name type="scientific">Zootermopsis nevadensis</name>
    <name type="common">Dampwood termite</name>
    <dbReference type="NCBI Taxonomy" id="136037"/>
    <lineage>
        <taxon>Eukaryota</taxon>
        <taxon>Metazoa</taxon>
        <taxon>Ecdysozoa</taxon>
        <taxon>Arthropoda</taxon>
        <taxon>Hexapoda</taxon>
        <taxon>Insecta</taxon>
        <taxon>Pterygota</taxon>
        <taxon>Neoptera</taxon>
        <taxon>Polyneoptera</taxon>
        <taxon>Dictyoptera</taxon>
        <taxon>Blattodea</taxon>
        <taxon>Blattoidea</taxon>
        <taxon>Termitoidae</taxon>
        <taxon>Termopsidae</taxon>
        <taxon>Zootermopsis</taxon>
    </lineage>
</organism>
<feature type="region of interest" description="Disordered" evidence="1">
    <location>
        <begin position="1"/>
        <end position="32"/>
    </location>
</feature>
<gene>
    <name evidence="2" type="ORF">L798_04897</name>
</gene>
<feature type="compositionally biased region" description="Polar residues" evidence="1">
    <location>
        <begin position="1"/>
        <end position="11"/>
    </location>
</feature>
<sequence>MLEGSRPSQSCAIFEHRDSEGEKKHLRSQVGTGDGRYYAGRVTHSNRVVFSPGPRLRVNPPLRIGRSCRGKFSDGAGLLCEQRLQHIVQNMPEKHFIFLTLN</sequence>
<proteinExistence type="predicted"/>
<evidence type="ECO:0000313" key="2">
    <source>
        <dbReference type="EMBL" id="KDR20507.1"/>
    </source>
</evidence>
<dbReference type="Proteomes" id="UP000027135">
    <property type="component" value="Unassembled WGS sequence"/>
</dbReference>
<dbReference type="InParanoid" id="A0A067R9Y7"/>
<protein>
    <submittedName>
        <fullName evidence="2">Uncharacterized protein</fullName>
    </submittedName>
</protein>
<dbReference type="AlphaFoldDB" id="A0A067R9Y7"/>
<feature type="compositionally biased region" description="Basic and acidic residues" evidence="1">
    <location>
        <begin position="14"/>
        <end position="23"/>
    </location>
</feature>
<evidence type="ECO:0000256" key="1">
    <source>
        <dbReference type="SAM" id="MobiDB-lite"/>
    </source>
</evidence>
<keyword evidence="3" id="KW-1185">Reference proteome</keyword>
<name>A0A067R9Y7_ZOONE</name>